<dbReference type="EMBL" id="CM034400">
    <property type="protein sequence ID" value="KAJ0176067.1"/>
    <property type="molecule type" value="Genomic_DNA"/>
</dbReference>
<accession>A0ACC1CXQ3</accession>
<keyword evidence="2" id="KW-1185">Reference proteome</keyword>
<evidence type="ECO:0000313" key="1">
    <source>
        <dbReference type="EMBL" id="KAJ0176067.1"/>
    </source>
</evidence>
<proteinExistence type="predicted"/>
<reference evidence="1 2" key="1">
    <citation type="journal article" date="2021" name="Front. Genet.">
        <title>Chromosome-Level Genome Assembly Reveals Significant Gene Expansion in the Toll and IMD Signaling Pathways of Dendrolimus kikuchii.</title>
        <authorList>
            <person name="Zhou J."/>
            <person name="Wu P."/>
            <person name="Xiong Z."/>
            <person name="Liu N."/>
            <person name="Zhao N."/>
            <person name="Ji M."/>
            <person name="Qiu Y."/>
            <person name="Yang B."/>
        </authorList>
    </citation>
    <scope>NUCLEOTIDE SEQUENCE [LARGE SCALE GENOMIC DNA]</scope>
    <source>
        <strain evidence="1">Ann1</strain>
    </source>
</reference>
<dbReference type="Proteomes" id="UP000824533">
    <property type="component" value="Linkage Group LG14"/>
</dbReference>
<gene>
    <name evidence="1" type="ORF">K1T71_008241</name>
</gene>
<name>A0ACC1CXQ3_9NEOP</name>
<comment type="caution">
    <text evidence="1">The sequence shown here is derived from an EMBL/GenBank/DDBJ whole genome shotgun (WGS) entry which is preliminary data.</text>
</comment>
<sequence>MYKYILFSFLACIIISDAKPAATDISRKNDETGYKYYSGVGWVHHYIIPLQWDEARLQCFYEGGELMSPVNAQMKKVMSEIGGNGTIWTGVHATYAKGNYFSISGVPLSAMPLTWAQDEPDNENNNEKCMIMLPGYELDQRTQNCYKFHVNAQTWDVAFMICAAEGAHLAVIDSPGEQQVLRDLFDRYPPSAIREADHTTHIHLGFSDWLNHKVWMTINGKNIDDLIKDKITAWEANEPNYVYDHFGSMTRQGTLNDSPSHIKMAFICEFENNQI</sequence>
<protein>
    <submittedName>
        <fullName evidence="1">Uncharacterized protein</fullName>
    </submittedName>
</protein>
<organism evidence="1 2">
    <name type="scientific">Dendrolimus kikuchii</name>
    <dbReference type="NCBI Taxonomy" id="765133"/>
    <lineage>
        <taxon>Eukaryota</taxon>
        <taxon>Metazoa</taxon>
        <taxon>Ecdysozoa</taxon>
        <taxon>Arthropoda</taxon>
        <taxon>Hexapoda</taxon>
        <taxon>Insecta</taxon>
        <taxon>Pterygota</taxon>
        <taxon>Neoptera</taxon>
        <taxon>Endopterygota</taxon>
        <taxon>Lepidoptera</taxon>
        <taxon>Glossata</taxon>
        <taxon>Ditrysia</taxon>
        <taxon>Bombycoidea</taxon>
        <taxon>Lasiocampidae</taxon>
        <taxon>Dendrolimus</taxon>
    </lineage>
</organism>
<evidence type="ECO:0000313" key="2">
    <source>
        <dbReference type="Proteomes" id="UP000824533"/>
    </source>
</evidence>